<dbReference type="EMBL" id="CAIZ01000122">
    <property type="protein sequence ID" value="CCH70117.1"/>
    <property type="molecule type" value="Genomic_DNA"/>
</dbReference>
<organism evidence="1 2">
    <name type="scientific">Phycicoccus elongatus Lp2</name>
    <dbReference type="NCBI Taxonomy" id="1193181"/>
    <lineage>
        <taxon>Bacteria</taxon>
        <taxon>Bacillati</taxon>
        <taxon>Actinomycetota</taxon>
        <taxon>Actinomycetes</taxon>
        <taxon>Micrococcales</taxon>
        <taxon>Intrasporangiaceae</taxon>
        <taxon>Phycicoccus</taxon>
    </lineage>
</organism>
<dbReference type="HOGENOM" id="CLU_118533_0_0_11"/>
<name>N0DZX1_9MICO</name>
<sequence length="183" mass="20108">MGEQRWEDLFADLDAQMAMQNRLEADAETADRTRREQALVGWVDRVIGHRTQPLSLVLDGGVIIEGAVRDVGADWLLVRPQSGGEDLVRTAAVLSITGLGRRVGSDVTSRRFGLGSVLRELARDRAPVEVVDRRGGRSAGTIDVVHADALELARHDLTEARRAENVLGRVIIPFDAVSVVRRR</sequence>
<keyword evidence="2" id="KW-1185">Reference proteome</keyword>
<reference evidence="1 2" key="1">
    <citation type="journal article" date="2013" name="ISME J.">
        <title>A metabolic model for members of the genus Tetrasphaera involved in enhanced biological phosphorus removal.</title>
        <authorList>
            <person name="Kristiansen R."/>
            <person name="Nguyen H.T.T."/>
            <person name="Saunders A.M."/>
            <person name="Nielsen J.L."/>
            <person name="Wimmer R."/>
            <person name="Le V.Q."/>
            <person name="McIlroy S.J."/>
            <person name="Petrovski S."/>
            <person name="Seviour R.J."/>
            <person name="Calteau A."/>
            <person name="Nielsen K.L."/>
            <person name="Nielsen P.H."/>
        </authorList>
    </citation>
    <scope>NUCLEOTIDE SEQUENCE [LARGE SCALE GENOMIC DNA]</scope>
    <source>
        <strain evidence="1 2">Lp2</strain>
    </source>
</reference>
<gene>
    <name evidence="1" type="ORF">BN10_520018</name>
</gene>
<dbReference type="eggNOG" id="ENOG5032Z7Q">
    <property type="taxonomic scope" value="Bacteria"/>
</dbReference>
<dbReference type="STRING" id="1193181.BN10_520018"/>
<dbReference type="RefSeq" id="WP_010849973.1">
    <property type="nucleotide sequence ID" value="NZ_HF570956.1"/>
</dbReference>
<dbReference type="OrthoDB" id="3827359at2"/>
<evidence type="ECO:0008006" key="3">
    <source>
        <dbReference type="Google" id="ProtNLM"/>
    </source>
</evidence>
<dbReference type="AlphaFoldDB" id="N0DZX1"/>
<comment type="caution">
    <text evidence="1">The sequence shown here is derived from an EMBL/GenBank/DDBJ whole genome shotgun (WGS) entry which is preliminary data.</text>
</comment>
<proteinExistence type="predicted"/>
<dbReference type="Proteomes" id="UP000013167">
    <property type="component" value="Unassembled WGS sequence"/>
</dbReference>
<protein>
    <recommendedName>
        <fullName evidence="3">Fis family transcriptional regulator</fullName>
    </recommendedName>
</protein>
<evidence type="ECO:0000313" key="2">
    <source>
        <dbReference type="Proteomes" id="UP000013167"/>
    </source>
</evidence>
<evidence type="ECO:0000313" key="1">
    <source>
        <dbReference type="EMBL" id="CCH70117.1"/>
    </source>
</evidence>
<accession>N0DZX1</accession>